<evidence type="ECO:0000256" key="6">
    <source>
        <dbReference type="ARBA" id="ARBA00022884"/>
    </source>
</evidence>
<dbReference type="InterPro" id="IPR000504">
    <property type="entry name" value="RRM_dom"/>
</dbReference>
<dbReference type="PROSITE" id="PS50102">
    <property type="entry name" value="RRM"/>
    <property type="match status" value="2"/>
</dbReference>
<organism evidence="14 15">
    <name type="scientific">Dictyostelium purpureum</name>
    <name type="common">Slime mold</name>
    <dbReference type="NCBI Taxonomy" id="5786"/>
    <lineage>
        <taxon>Eukaryota</taxon>
        <taxon>Amoebozoa</taxon>
        <taxon>Evosea</taxon>
        <taxon>Eumycetozoa</taxon>
        <taxon>Dictyostelia</taxon>
        <taxon>Dictyosteliales</taxon>
        <taxon>Dictyosteliaceae</taxon>
        <taxon>Dictyostelium</taxon>
    </lineage>
</organism>
<feature type="compositionally biased region" description="Low complexity" evidence="10">
    <location>
        <begin position="91"/>
        <end position="101"/>
    </location>
</feature>
<keyword evidence="6 8" id="KW-0694">RNA-binding</keyword>
<dbReference type="InterPro" id="IPR001876">
    <property type="entry name" value="Znf_RanBP2"/>
</dbReference>
<accession>F0ZQQ1</accession>
<feature type="region of interest" description="Disordered" evidence="10">
    <location>
        <begin position="642"/>
        <end position="686"/>
    </location>
</feature>
<dbReference type="Pfam" id="PF00076">
    <property type="entry name" value="RRM_1"/>
    <property type="match status" value="2"/>
</dbReference>
<dbReference type="SMART" id="SM00443">
    <property type="entry name" value="G_patch"/>
    <property type="match status" value="1"/>
</dbReference>
<dbReference type="PROSITE" id="PS01358">
    <property type="entry name" value="ZF_RANBP2_1"/>
    <property type="match status" value="1"/>
</dbReference>
<dbReference type="GeneID" id="10503083"/>
<feature type="region of interest" description="Disordered" evidence="10">
    <location>
        <begin position="1"/>
        <end position="117"/>
    </location>
</feature>
<dbReference type="GO" id="GO:0005634">
    <property type="term" value="C:nucleus"/>
    <property type="evidence" value="ECO:0000318"/>
    <property type="project" value="GO_Central"/>
</dbReference>
<dbReference type="PANTHER" id="PTHR13948:SF3">
    <property type="entry name" value="FI21118P1"/>
    <property type="match status" value="1"/>
</dbReference>
<evidence type="ECO:0000256" key="3">
    <source>
        <dbReference type="ARBA" id="ARBA00022737"/>
    </source>
</evidence>
<dbReference type="AlphaFoldDB" id="F0ZQQ1"/>
<dbReference type="Pfam" id="PF23217">
    <property type="entry name" value="DUF7066"/>
    <property type="match status" value="1"/>
</dbReference>
<dbReference type="InterPro" id="IPR000467">
    <property type="entry name" value="G_patch_dom"/>
</dbReference>
<proteinExistence type="predicted"/>
<evidence type="ECO:0008006" key="16">
    <source>
        <dbReference type="Google" id="ProtNLM"/>
    </source>
</evidence>
<keyword evidence="7" id="KW-0539">Nucleus</keyword>
<dbReference type="RefSeq" id="XP_003289746.1">
    <property type="nucleotide sequence ID" value="XM_003289698.1"/>
</dbReference>
<feature type="compositionally biased region" description="Low complexity" evidence="10">
    <location>
        <begin position="1"/>
        <end position="11"/>
    </location>
</feature>
<feature type="compositionally biased region" description="Low complexity" evidence="10">
    <location>
        <begin position="433"/>
        <end position="444"/>
    </location>
</feature>
<dbReference type="Gene3D" id="4.10.1060.10">
    <property type="entry name" value="Zinc finger, RanBP2-type"/>
    <property type="match status" value="1"/>
</dbReference>
<feature type="domain" description="RRM" evidence="11">
    <location>
        <begin position="120"/>
        <end position="199"/>
    </location>
</feature>
<feature type="region of interest" description="Disordered" evidence="10">
    <location>
        <begin position="719"/>
        <end position="738"/>
    </location>
</feature>
<evidence type="ECO:0000256" key="2">
    <source>
        <dbReference type="ARBA" id="ARBA00022723"/>
    </source>
</evidence>
<feature type="region of interest" description="Disordered" evidence="10">
    <location>
        <begin position="580"/>
        <end position="607"/>
    </location>
</feature>
<evidence type="ECO:0000256" key="9">
    <source>
        <dbReference type="PROSITE-ProRule" id="PRU00322"/>
    </source>
</evidence>
<feature type="domain" description="RRM" evidence="11">
    <location>
        <begin position="249"/>
        <end position="326"/>
    </location>
</feature>
<feature type="region of interest" description="Disordered" evidence="10">
    <location>
        <begin position="433"/>
        <end position="459"/>
    </location>
</feature>
<dbReference type="InParanoid" id="F0ZQQ1"/>
<feature type="compositionally biased region" description="Low complexity" evidence="10">
    <location>
        <begin position="589"/>
        <end position="606"/>
    </location>
</feature>
<dbReference type="Gene3D" id="3.30.70.330">
    <property type="match status" value="2"/>
</dbReference>
<comment type="subcellular location">
    <subcellularLocation>
        <location evidence="1">Nucleus</location>
    </subcellularLocation>
</comment>
<keyword evidence="5" id="KW-0862">Zinc</keyword>
<dbReference type="KEGG" id="dpp:DICPUDRAFT_154195"/>
<dbReference type="OMA" id="CESEHER"/>
<sequence length="775" mass="88188">MDNKINNNNNNIEDDDEGLYVEPVDNNSSNNNSRGRSKEREGRYNKSRSRSRSRSRSKSRSIDRDYSESRSRSYSRSRSRSRERFRKRDYSNISYSNNNNKYNKKWNKQSNRKKDNEPSNILMLKGLTESMNEERLSDFIKIYGAYESIEVRYDRTTGDSKGYAFVNYKTIDEATEILKLTEGSINIDGHGVLLSYGHPGDYDWLCESCNNSNYSWRVACHRCQDPMPENPRWVSAQQAQQIQESVPSSTIVIRDLVPYATEETLANAFAQFGRTPKRYSVSKKRNICIGFVEYYATNDAVDVFNQCHQRPFYIGDSIVSISYAKNTDNKKEAIDPNIGLSKADMDQWLNNYGSTTVAANIPNGYSYHATTGHYYSSESGYFYDTNNGVYFYYDTNSKGYYCYDSATNSYLPYTPSHPHKQSQQHSNYFNKTTVSQTQSLSSSQAKPSEQQKPDDKRKVVSVPKFNSLLKRKNDSEIEKWKLKASITEKEVADEEKLKNEDILRKKRDQELSQDQEYDPSMPDIIEPISTTTTTTLPVTSDVKPSIGSFSISAPIKLAINKPAAIKVVSPVIVKKTSVFGDLDDEDNGNDNNNSNNNNNNNQRNNNSIEQDPVCTLCMRQFASKEALFKHEKESKLHLENLQKLKSSSNSSTNLYKPSPSNNNNSQSVSPPSDKNKRKQDTTFGENSIGVKLLKKTGWKEGEGLGKYGDGMTSSIQVSMRSERSGLGSEPKVDPRFVIQPGDDYQTRLKKKNFQRFYSENGGKAVDLSNNPFFNG</sequence>
<evidence type="ECO:0000256" key="4">
    <source>
        <dbReference type="ARBA" id="ARBA00022771"/>
    </source>
</evidence>
<dbReference type="Proteomes" id="UP000001064">
    <property type="component" value="Unassembled WGS sequence"/>
</dbReference>
<feature type="compositionally biased region" description="Basic and acidic residues" evidence="10">
    <location>
        <begin position="449"/>
        <end position="458"/>
    </location>
</feature>
<evidence type="ECO:0000313" key="14">
    <source>
        <dbReference type="EMBL" id="EGC33747.1"/>
    </source>
</evidence>
<evidence type="ECO:0000256" key="1">
    <source>
        <dbReference type="ARBA" id="ARBA00004123"/>
    </source>
</evidence>
<dbReference type="SUPFAM" id="SSF54928">
    <property type="entry name" value="RNA-binding domain, RBD"/>
    <property type="match status" value="1"/>
</dbReference>
<evidence type="ECO:0000259" key="12">
    <source>
        <dbReference type="PROSITE" id="PS50174"/>
    </source>
</evidence>
<dbReference type="PROSITE" id="PS50199">
    <property type="entry name" value="ZF_RANBP2_2"/>
    <property type="match status" value="1"/>
</dbReference>
<keyword evidence="2" id="KW-0479">Metal-binding</keyword>
<dbReference type="FunCoup" id="F0ZQQ1">
    <property type="interactions" value="565"/>
</dbReference>
<dbReference type="GO" id="GO:0003723">
    <property type="term" value="F:RNA binding"/>
    <property type="evidence" value="ECO:0000318"/>
    <property type="project" value="GO_Central"/>
</dbReference>
<dbReference type="InterPro" id="IPR012677">
    <property type="entry name" value="Nucleotide-bd_a/b_plait_sf"/>
</dbReference>
<evidence type="ECO:0000256" key="7">
    <source>
        <dbReference type="ARBA" id="ARBA00023242"/>
    </source>
</evidence>
<evidence type="ECO:0000256" key="5">
    <source>
        <dbReference type="ARBA" id="ARBA00022833"/>
    </source>
</evidence>
<feature type="compositionally biased region" description="Basic residues" evidence="10">
    <location>
        <begin position="102"/>
        <end position="111"/>
    </location>
</feature>
<feature type="compositionally biased region" description="Basic residues" evidence="10">
    <location>
        <begin position="45"/>
        <end position="59"/>
    </location>
</feature>
<dbReference type="InterPro" id="IPR035979">
    <property type="entry name" value="RBD_domain_sf"/>
</dbReference>
<name>F0ZQQ1_DICPU</name>
<keyword evidence="15" id="KW-1185">Reference proteome</keyword>
<keyword evidence="4 9" id="KW-0863">Zinc-finger</keyword>
<evidence type="ECO:0000313" key="15">
    <source>
        <dbReference type="Proteomes" id="UP000001064"/>
    </source>
</evidence>
<dbReference type="InterPro" id="IPR055494">
    <property type="entry name" value="DUF7066"/>
</dbReference>
<dbReference type="STRING" id="5786.F0ZQQ1"/>
<dbReference type="GO" id="GO:0008270">
    <property type="term" value="F:zinc ion binding"/>
    <property type="evidence" value="ECO:0007669"/>
    <property type="project" value="UniProtKB-KW"/>
</dbReference>
<evidence type="ECO:0000259" key="13">
    <source>
        <dbReference type="PROSITE" id="PS50199"/>
    </source>
</evidence>
<feature type="compositionally biased region" description="Low complexity" evidence="10">
    <location>
        <begin position="643"/>
        <end position="672"/>
    </location>
</feature>
<dbReference type="OrthoDB" id="29221at2759"/>
<feature type="compositionally biased region" description="Basic and acidic residues" evidence="10">
    <location>
        <begin position="80"/>
        <end position="90"/>
    </location>
</feature>
<dbReference type="PANTHER" id="PTHR13948">
    <property type="entry name" value="RNA-BINDING PROTEIN"/>
    <property type="match status" value="1"/>
</dbReference>
<dbReference type="EMBL" id="GL871128">
    <property type="protein sequence ID" value="EGC33747.1"/>
    <property type="molecule type" value="Genomic_DNA"/>
</dbReference>
<evidence type="ECO:0000259" key="11">
    <source>
        <dbReference type="PROSITE" id="PS50102"/>
    </source>
</evidence>
<evidence type="ECO:0000256" key="10">
    <source>
        <dbReference type="SAM" id="MobiDB-lite"/>
    </source>
</evidence>
<evidence type="ECO:0000256" key="8">
    <source>
        <dbReference type="PROSITE-ProRule" id="PRU00176"/>
    </source>
</evidence>
<dbReference type="GO" id="GO:0000398">
    <property type="term" value="P:mRNA splicing, via spliceosome"/>
    <property type="evidence" value="ECO:0000318"/>
    <property type="project" value="GO_Central"/>
</dbReference>
<dbReference type="eggNOG" id="KOG0154">
    <property type="taxonomic scope" value="Eukaryota"/>
</dbReference>
<dbReference type="InterPro" id="IPR041591">
    <property type="entry name" value="OCRE"/>
</dbReference>
<dbReference type="PROSITE" id="PS50174">
    <property type="entry name" value="G_PATCH"/>
    <property type="match status" value="1"/>
</dbReference>
<gene>
    <name evidence="14" type="ORF">DICPUDRAFT_154195</name>
</gene>
<reference evidence="15" key="1">
    <citation type="journal article" date="2011" name="Genome Biol.">
        <title>Comparative genomics of the social amoebae Dictyostelium discoideum and Dictyostelium purpureum.</title>
        <authorList>
            <consortium name="US DOE Joint Genome Institute (JGI-PGF)"/>
            <person name="Sucgang R."/>
            <person name="Kuo A."/>
            <person name="Tian X."/>
            <person name="Salerno W."/>
            <person name="Parikh A."/>
            <person name="Feasley C.L."/>
            <person name="Dalin E."/>
            <person name="Tu H."/>
            <person name="Huang E."/>
            <person name="Barry K."/>
            <person name="Lindquist E."/>
            <person name="Shapiro H."/>
            <person name="Bruce D."/>
            <person name="Schmutz J."/>
            <person name="Salamov A."/>
            <person name="Fey P."/>
            <person name="Gaudet P."/>
            <person name="Anjard C."/>
            <person name="Babu M.M."/>
            <person name="Basu S."/>
            <person name="Bushmanova Y."/>
            <person name="van der Wel H."/>
            <person name="Katoh-Kurasawa M."/>
            <person name="Dinh C."/>
            <person name="Coutinho P.M."/>
            <person name="Saito T."/>
            <person name="Elias M."/>
            <person name="Schaap P."/>
            <person name="Kay R.R."/>
            <person name="Henrissat B."/>
            <person name="Eichinger L."/>
            <person name="Rivero F."/>
            <person name="Putnam N.H."/>
            <person name="West C.M."/>
            <person name="Loomis W.F."/>
            <person name="Chisholm R.L."/>
            <person name="Shaulsky G."/>
            <person name="Strassmann J.E."/>
            <person name="Queller D.C."/>
            <person name="Kuspa A."/>
            <person name="Grigoriev I.V."/>
        </authorList>
    </citation>
    <scope>NUCLEOTIDE SEQUENCE [LARGE SCALE GENOMIC DNA]</scope>
    <source>
        <strain evidence="15">QSDP1</strain>
    </source>
</reference>
<dbReference type="Pfam" id="PF01585">
    <property type="entry name" value="G-patch"/>
    <property type="match status" value="1"/>
</dbReference>
<protein>
    <recommendedName>
        <fullName evidence="16">RNA-binding protein</fullName>
    </recommendedName>
</protein>
<dbReference type="Pfam" id="PF17780">
    <property type="entry name" value="OCRE"/>
    <property type="match status" value="1"/>
</dbReference>
<dbReference type="VEuPathDB" id="AmoebaDB:DICPUDRAFT_154195"/>
<feature type="domain" description="G-patch" evidence="12">
    <location>
        <begin position="685"/>
        <end position="731"/>
    </location>
</feature>
<feature type="domain" description="RanBP2-type" evidence="13">
    <location>
        <begin position="198"/>
        <end position="229"/>
    </location>
</feature>
<feature type="compositionally biased region" description="Basic and acidic residues" evidence="10">
    <location>
        <begin position="60"/>
        <end position="71"/>
    </location>
</feature>
<keyword evidence="3" id="KW-0677">Repeat</keyword>
<dbReference type="SMART" id="SM00360">
    <property type="entry name" value="RRM"/>
    <property type="match status" value="2"/>
</dbReference>